<dbReference type="InterPro" id="IPR025660">
    <property type="entry name" value="Pept_his_AS"/>
</dbReference>
<reference evidence="13" key="1">
    <citation type="submission" date="2016-06" db="EMBL/GenBank/DDBJ databases">
        <title>Parallel loss of symbiosis genes in relatives of nitrogen-fixing non-legume Parasponia.</title>
        <authorList>
            <person name="Van Velzen R."/>
            <person name="Holmer R."/>
            <person name="Bu F."/>
            <person name="Rutten L."/>
            <person name="Van Zeijl A."/>
            <person name="Liu W."/>
            <person name="Santuari L."/>
            <person name="Cao Q."/>
            <person name="Sharma T."/>
            <person name="Shen D."/>
            <person name="Roswanjaya Y."/>
            <person name="Wardhani T."/>
            <person name="Kalhor M.S."/>
            <person name="Jansen J."/>
            <person name="Van den Hoogen J."/>
            <person name="Gungor B."/>
            <person name="Hartog M."/>
            <person name="Hontelez J."/>
            <person name="Verver J."/>
            <person name="Yang W.-C."/>
            <person name="Schijlen E."/>
            <person name="Repin R."/>
            <person name="Schilthuizen M."/>
            <person name="Schranz E."/>
            <person name="Heidstra R."/>
            <person name="Miyata K."/>
            <person name="Fedorova E."/>
            <person name="Kohlen W."/>
            <person name="Bisseling T."/>
            <person name="Smit S."/>
            <person name="Geurts R."/>
        </authorList>
    </citation>
    <scope>NUCLEOTIDE SEQUENCE [LARGE SCALE GENOMIC DNA]</scope>
    <source>
        <strain evidence="13">cv. WU1-14</strain>
    </source>
</reference>
<dbReference type="EMBL" id="JXTB01000394">
    <property type="protein sequence ID" value="PON42314.1"/>
    <property type="molecule type" value="Genomic_DNA"/>
</dbReference>
<dbReference type="InterPro" id="IPR025661">
    <property type="entry name" value="Pept_asp_AS"/>
</dbReference>
<evidence type="ECO:0000256" key="6">
    <source>
        <dbReference type="ARBA" id="ARBA00023157"/>
    </source>
</evidence>
<feature type="chain" id="PRO_5018672272" description="Vignain" evidence="9">
    <location>
        <begin position="23"/>
        <end position="358"/>
    </location>
</feature>
<dbReference type="InterPro" id="IPR038765">
    <property type="entry name" value="Papain-like_cys_pep_sf"/>
</dbReference>
<dbReference type="STRING" id="3476.A0A2P5B0K6"/>
<dbReference type="InterPro" id="IPR013201">
    <property type="entry name" value="Prot_inhib_I29"/>
</dbReference>
<keyword evidence="7" id="KW-0325">Glycoprotein</keyword>
<dbReference type="SUPFAM" id="SSF54001">
    <property type="entry name" value="Cysteine proteinases"/>
    <property type="match status" value="1"/>
</dbReference>
<dbReference type="InterPro" id="IPR039417">
    <property type="entry name" value="Peptidase_C1A_papain-like"/>
</dbReference>
<evidence type="ECO:0000256" key="3">
    <source>
        <dbReference type="ARBA" id="ARBA00022729"/>
    </source>
</evidence>
<name>A0A2P5B0K6_PARAD</name>
<dbReference type="InterPro" id="IPR000169">
    <property type="entry name" value="Pept_cys_AS"/>
</dbReference>
<gene>
    <name evidence="12" type="primary">PanCP6</name>
    <name evidence="12" type="ORF">PanWU01x14_282700</name>
</gene>
<dbReference type="GO" id="GO:0008234">
    <property type="term" value="F:cysteine-type peptidase activity"/>
    <property type="evidence" value="ECO:0007669"/>
    <property type="project" value="UniProtKB-KW"/>
</dbReference>
<evidence type="ECO:0000256" key="7">
    <source>
        <dbReference type="ARBA" id="ARBA00023180"/>
    </source>
</evidence>
<accession>A0A2P5B0K6</accession>
<dbReference type="Proteomes" id="UP000237105">
    <property type="component" value="Unassembled WGS sequence"/>
</dbReference>
<keyword evidence="5" id="KW-0788">Thiol protease</keyword>
<dbReference type="Gene3D" id="3.90.70.10">
    <property type="entry name" value="Cysteine proteinases"/>
    <property type="match status" value="1"/>
</dbReference>
<evidence type="ECO:0000256" key="4">
    <source>
        <dbReference type="ARBA" id="ARBA00022801"/>
    </source>
</evidence>
<dbReference type="AlphaFoldDB" id="A0A2P5B0K6"/>
<protein>
    <recommendedName>
        <fullName evidence="8">Vignain</fullName>
    </recommendedName>
</protein>
<dbReference type="PROSITE" id="PS00139">
    <property type="entry name" value="THIOL_PROTEASE_CYS"/>
    <property type="match status" value="1"/>
</dbReference>
<comment type="caution">
    <text evidence="12">The sequence shown here is derived from an EMBL/GenBank/DDBJ whole genome shotgun (WGS) entry which is preliminary data.</text>
</comment>
<dbReference type="SMART" id="SM00848">
    <property type="entry name" value="Inhibitor_I29"/>
    <property type="match status" value="1"/>
</dbReference>
<dbReference type="Pfam" id="PF08246">
    <property type="entry name" value="Inhibitor_I29"/>
    <property type="match status" value="1"/>
</dbReference>
<keyword evidence="4" id="KW-0378">Hydrolase</keyword>
<dbReference type="InterPro" id="IPR000668">
    <property type="entry name" value="Peptidase_C1A_C"/>
</dbReference>
<dbReference type="InterPro" id="IPR013128">
    <property type="entry name" value="Peptidase_C1A"/>
</dbReference>
<evidence type="ECO:0000256" key="1">
    <source>
        <dbReference type="ARBA" id="ARBA00008455"/>
    </source>
</evidence>
<dbReference type="OrthoDB" id="10253408at2759"/>
<proteinExistence type="inferred from homology"/>
<dbReference type="Pfam" id="PF00112">
    <property type="entry name" value="Peptidase_C1"/>
    <property type="match status" value="1"/>
</dbReference>
<dbReference type="FunFam" id="3.90.70.10:FF:000023">
    <property type="entry name" value="Senescence-specific cysteine protease SAG39"/>
    <property type="match status" value="1"/>
</dbReference>
<sequence length="358" mass="39940">MDFGKFFLVALSLALLLGLAQSFEFHEKDLASEESLWDLYERWRSHHTVSRDLKEKQQRFNVFKENVKHVHKVNQMNKPYKLKMNMFADMTNHEFVRSYAGSKVSHYRMLHGERPATSFKHENTQDLPTSVDWRKKGAVTGIKNQGNCGSCWAFSAVVAVEGVNQITTKELVSLSEQELVDCNSKNNGCDGGLMQNAFEFIKKQGGLTTEQNYPYKARDGSCDSSKVMNSPLVIIDGYKMVPENDEDALMKAVANQPVSVSIDASGKDFQFYSEGVYTGDCGTELNHGVAVVGYGATLDGTKYWIVKNSWGSEWGEKGYLRIQRGVDAEEGLCGIAMEASYPVKSSANPKTGSVKDEL</sequence>
<dbReference type="CDD" id="cd02248">
    <property type="entry name" value="Peptidase_C1A"/>
    <property type="match status" value="1"/>
</dbReference>
<evidence type="ECO:0000256" key="8">
    <source>
        <dbReference type="ARBA" id="ARBA00069575"/>
    </source>
</evidence>
<dbReference type="SMART" id="SM00645">
    <property type="entry name" value="Pept_C1"/>
    <property type="match status" value="1"/>
</dbReference>
<feature type="signal peptide" evidence="9">
    <location>
        <begin position="1"/>
        <end position="22"/>
    </location>
</feature>
<dbReference type="GO" id="GO:0006508">
    <property type="term" value="P:proteolysis"/>
    <property type="evidence" value="ECO:0007669"/>
    <property type="project" value="UniProtKB-KW"/>
</dbReference>
<dbReference type="PRINTS" id="PR00705">
    <property type="entry name" value="PAPAIN"/>
</dbReference>
<evidence type="ECO:0000259" key="11">
    <source>
        <dbReference type="SMART" id="SM00848"/>
    </source>
</evidence>
<evidence type="ECO:0000313" key="13">
    <source>
        <dbReference type="Proteomes" id="UP000237105"/>
    </source>
</evidence>
<keyword evidence="13" id="KW-1185">Reference proteome</keyword>
<evidence type="ECO:0000259" key="10">
    <source>
        <dbReference type="SMART" id="SM00645"/>
    </source>
</evidence>
<dbReference type="PANTHER" id="PTHR12411">
    <property type="entry name" value="CYSTEINE PROTEASE FAMILY C1-RELATED"/>
    <property type="match status" value="1"/>
</dbReference>
<keyword evidence="3 9" id="KW-0732">Signal</keyword>
<evidence type="ECO:0000256" key="2">
    <source>
        <dbReference type="ARBA" id="ARBA00022670"/>
    </source>
</evidence>
<evidence type="ECO:0000256" key="5">
    <source>
        <dbReference type="ARBA" id="ARBA00022807"/>
    </source>
</evidence>
<dbReference type="PROSITE" id="PS00639">
    <property type="entry name" value="THIOL_PROTEASE_HIS"/>
    <property type="match status" value="1"/>
</dbReference>
<feature type="domain" description="Peptidase C1A papain C-terminal" evidence="10">
    <location>
        <begin position="127"/>
        <end position="343"/>
    </location>
</feature>
<keyword evidence="6" id="KW-1015">Disulfide bond</keyword>
<organism evidence="12 13">
    <name type="scientific">Parasponia andersonii</name>
    <name type="common">Sponia andersonii</name>
    <dbReference type="NCBI Taxonomy" id="3476"/>
    <lineage>
        <taxon>Eukaryota</taxon>
        <taxon>Viridiplantae</taxon>
        <taxon>Streptophyta</taxon>
        <taxon>Embryophyta</taxon>
        <taxon>Tracheophyta</taxon>
        <taxon>Spermatophyta</taxon>
        <taxon>Magnoliopsida</taxon>
        <taxon>eudicotyledons</taxon>
        <taxon>Gunneridae</taxon>
        <taxon>Pentapetalae</taxon>
        <taxon>rosids</taxon>
        <taxon>fabids</taxon>
        <taxon>Rosales</taxon>
        <taxon>Cannabaceae</taxon>
        <taxon>Parasponia</taxon>
    </lineage>
</organism>
<evidence type="ECO:0000256" key="9">
    <source>
        <dbReference type="SAM" id="SignalP"/>
    </source>
</evidence>
<feature type="domain" description="Cathepsin propeptide inhibitor" evidence="11">
    <location>
        <begin position="40"/>
        <end position="95"/>
    </location>
</feature>
<comment type="similarity">
    <text evidence="1">Belongs to the peptidase C1 family.</text>
</comment>
<dbReference type="PROSITE" id="PS00640">
    <property type="entry name" value="THIOL_PROTEASE_ASN"/>
    <property type="match status" value="1"/>
</dbReference>
<evidence type="ECO:0000313" key="12">
    <source>
        <dbReference type="EMBL" id="PON42314.1"/>
    </source>
</evidence>
<keyword evidence="2 12" id="KW-0645">Protease</keyword>